<name>A0AA41U3J8_9ACTN</name>
<dbReference type="SUPFAM" id="SSF51679">
    <property type="entry name" value="Bacterial luciferase-like"/>
    <property type="match status" value="1"/>
</dbReference>
<keyword evidence="2" id="KW-0288">FMN</keyword>
<dbReference type="Proteomes" id="UP001165378">
    <property type="component" value="Unassembled WGS sequence"/>
</dbReference>
<dbReference type="InterPro" id="IPR036661">
    <property type="entry name" value="Luciferase-like_sf"/>
</dbReference>
<keyword evidence="4" id="KW-0503">Monooxygenase</keyword>
<dbReference type="RefSeq" id="WP_235056531.1">
    <property type="nucleotide sequence ID" value="NZ_JAKFHA010000027.1"/>
</dbReference>
<evidence type="ECO:0000256" key="4">
    <source>
        <dbReference type="ARBA" id="ARBA00023033"/>
    </source>
</evidence>
<keyword evidence="7" id="KW-1185">Reference proteome</keyword>
<evidence type="ECO:0000313" key="7">
    <source>
        <dbReference type="Proteomes" id="UP001165378"/>
    </source>
</evidence>
<gene>
    <name evidence="6" type="ORF">LZ495_32365</name>
</gene>
<evidence type="ECO:0000259" key="5">
    <source>
        <dbReference type="Pfam" id="PF00296"/>
    </source>
</evidence>
<evidence type="ECO:0000256" key="1">
    <source>
        <dbReference type="ARBA" id="ARBA00022630"/>
    </source>
</evidence>
<feature type="domain" description="Luciferase-like" evidence="5">
    <location>
        <begin position="18"/>
        <end position="248"/>
    </location>
</feature>
<dbReference type="PANTHER" id="PTHR42847:SF4">
    <property type="entry name" value="ALKANESULFONATE MONOOXYGENASE-RELATED"/>
    <property type="match status" value="1"/>
</dbReference>
<dbReference type="Pfam" id="PF00296">
    <property type="entry name" value="Bac_luciferase"/>
    <property type="match status" value="1"/>
</dbReference>
<dbReference type="InterPro" id="IPR011251">
    <property type="entry name" value="Luciferase-like_dom"/>
</dbReference>
<evidence type="ECO:0000313" key="6">
    <source>
        <dbReference type="EMBL" id="MCF2531886.1"/>
    </source>
</evidence>
<keyword evidence="3" id="KW-0560">Oxidoreductase</keyword>
<dbReference type="Gene3D" id="3.20.20.30">
    <property type="entry name" value="Luciferase-like domain"/>
    <property type="match status" value="1"/>
</dbReference>
<evidence type="ECO:0000256" key="2">
    <source>
        <dbReference type="ARBA" id="ARBA00022643"/>
    </source>
</evidence>
<reference evidence="6" key="1">
    <citation type="submission" date="2022-01" db="EMBL/GenBank/DDBJ databases">
        <title>Genome-Based Taxonomic Classification of the Phylum Actinobacteria.</title>
        <authorList>
            <person name="Gao Y."/>
        </authorList>
    </citation>
    <scope>NUCLEOTIDE SEQUENCE</scope>
    <source>
        <strain evidence="6">KLBMP 8922</strain>
    </source>
</reference>
<proteinExistence type="predicted"/>
<dbReference type="AlphaFoldDB" id="A0AA41U3J8"/>
<accession>A0AA41U3J8</accession>
<dbReference type="InterPro" id="IPR050172">
    <property type="entry name" value="SsuD_RutA_monooxygenase"/>
</dbReference>
<evidence type="ECO:0000256" key="3">
    <source>
        <dbReference type="ARBA" id="ARBA00023002"/>
    </source>
</evidence>
<organism evidence="6 7">
    <name type="scientific">Yinghuangia soli</name>
    <dbReference type="NCBI Taxonomy" id="2908204"/>
    <lineage>
        <taxon>Bacteria</taxon>
        <taxon>Bacillati</taxon>
        <taxon>Actinomycetota</taxon>
        <taxon>Actinomycetes</taxon>
        <taxon>Kitasatosporales</taxon>
        <taxon>Streptomycetaceae</taxon>
        <taxon>Yinghuangia</taxon>
    </lineage>
</organism>
<dbReference type="GO" id="GO:0008726">
    <property type="term" value="F:alkanesulfonate monooxygenase activity"/>
    <property type="evidence" value="ECO:0007669"/>
    <property type="project" value="TreeGrafter"/>
</dbReference>
<dbReference type="PANTHER" id="PTHR42847">
    <property type="entry name" value="ALKANESULFONATE MONOOXYGENASE"/>
    <property type="match status" value="1"/>
</dbReference>
<comment type="caution">
    <text evidence="6">The sequence shown here is derived from an EMBL/GenBank/DDBJ whole genome shotgun (WGS) entry which is preliminary data.</text>
</comment>
<keyword evidence="1" id="KW-0285">Flavoprotein</keyword>
<dbReference type="EMBL" id="JAKFHA010000027">
    <property type="protein sequence ID" value="MCF2531886.1"/>
    <property type="molecule type" value="Genomic_DNA"/>
</dbReference>
<dbReference type="GO" id="GO:0046306">
    <property type="term" value="P:alkanesulfonate catabolic process"/>
    <property type="evidence" value="ECO:0007669"/>
    <property type="project" value="TreeGrafter"/>
</dbReference>
<sequence length="314" mass="32855">MTSPAIGMFLPMPAPGIGSAHNTAQAARQLEAYGFESAWQSDLLLGRYPTIAAGHVLAAAAAVTTRIKLGYAVQVPALHPLPWLAQELASAQYLSGGRILYGVTPGDGPFERWRGGLRDRAAWHALGIDYDDRAALTDRILDRLPGAVSGEPVSVDAPGKGEFTVGMPAEMPPLLIGGDGGDDAVFARVLRYGASWFPAVMAPSRLAAGAARLRELSDAAGVPMPAITVALPVSLGIAGPTAQQRELTARTIHELYGVPAGEAGQVMVLGSPEAAAERLAEYAEIGIERVVFSVSNEIWDEQFALIAEAARLAG</sequence>
<protein>
    <submittedName>
        <fullName evidence="6">LLM class flavin-dependent oxidoreductase</fullName>
    </submittedName>
</protein>